<evidence type="ECO:0000256" key="1">
    <source>
        <dbReference type="ARBA" id="ARBA00023015"/>
    </source>
</evidence>
<dbReference type="Pfam" id="PF12833">
    <property type="entry name" value="HTH_18"/>
    <property type="match status" value="1"/>
</dbReference>
<dbReference type="InterPro" id="IPR020449">
    <property type="entry name" value="Tscrpt_reg_AraC-type_HTH"/>
</dbReference>
<dbReference type="EMBL" id="QAOQ01000004">
    <property type="protein sequence ID" value="PTQ96645.1"/>
    <property type="molecule type" value="Genomic_DNA"/>
</dbReference>
<dbReference type="OrthoDB" id="9813413at2"/>
<dbReference type="PRINTS" id="PR00032">
    <property type="entry name" value="HTHARAC"/>
</dbReference>
<dbReference type="Gene3D" id="1.10.10.60">
    <property type="entry name" value="Homeodomain-like"/>
    <property type="match status" value="2"/>
</dbReference>
<dbReference type="SUPFAM" id="SSF46689">
    <property type="entry name" value="Homeodomain-like"/>
    <property type="match status" value="2"/>
</dbReference>
<proteinExistence type="predicted"/>
<dbReference type="CDD" id="cd06986">
    <property type="entry name" value="cupin_MmsR-like_N"/>
    <property type="match status" value="1"/>
</dbReference>
<evidence type="ECO:0000313" key="5">
    <source>
        <dbReference type="EMBL" id="PTQ96645.1"/>
    </source>
</evidence>
<feature type="domain" description="HTH araC/xylS-type" evidence="4">
    <location>
        <begin position="195"/>
        <end position="293"/>
    </location>
</feature>
<accession>A0A2T5J9A2</accession>
<dbReference type="PANTHER" id="PTHR43280">
    <property type="entry name" value="ARAC-FAMILY TRANSCRIPTIONAL REGULATOR"/>
    <property type="match status" value="1"/>
</dbReference>
<dbReference type="PANTHER" id="PTHR43280:SF30">
    <property type="entry name" value="MMSAB OPERON REGULATORY PROTEIN"/>
    <property type="match status" value="1"/>
</dbReference>
<keyword evidence="2" id="KW-0238">DNA-binding</keyword>
<evidence type="ECO:0000313" key="6">
    <source>
        <dbReference type="Proteomes" id="UP000244168"/>
    </source>
</evidence>
<dbReference type="GO" id="GO:0003700">
    <property type="term" value="F:DNA-binding transcription factor activity"/>
    <property type="evidence" value="ECO:0007669"/>
    <property type="project" value="InterPro"/>
</dbReference>
<evidence type="ECO:0000259" key="4">
    <source>
        <dbReference type="PROSITE" id="PS01124"/>
    </source>
</evidence>
<dbReference type="InterPro" id="IPR018060">
    <property type="entry name" value="HTH_AraC"/>
</dbReference>
<dbReference type="RefSeq" id="WP_107828606.1">
    <property type="nucleotide sequence ID" value="NZ_CP160205.1"/>
</dbReference>
<dbReference type="InterPro" id="IPR009057">
    <property type="entry name" value="Homeodomain-like_sf"/>
</dbReference>
<keyword evidence="1" id="KW-0805">Transcription regulation</keyword>
<dbReference type="Pfam" id="PF02311">
    <property type="entry name" value="AraC_binding"/>
    <property type="match status" value="1"/>
</dbReference>
<protein>
    <submittedName>
        <fullName evidence="5">AraC family transcriptional regulator</fullName>
    </submittedName>
</protein>
<gene>
    <name evidence="5" type="ORF">C8P68_104130</name>
</gene>
<dbReference type="InterPro" id="IPR037923">
    <property type="entry name" value="HTH-like"/>
</dbReference>
<organism evidence="5 6">
    <name type="scientific">Mucilaginibacter yixingensis</name>
    <dbReference type="NCBI Taxonomy" id="1295612"/>
    <lineage>
        <taxon>Bacteria</taxon>
        <taxon>Pseudomonadati</taxon>
        <taxon>Bacteroidota</taxon>
        <taxon>Sphingobacteriia</taxon>
        <taxon>Sphingobacteriales</taxon>
        <taxon>Sphingobacteriaceae</taxon>
        <taxon>Mucilaginibacter</taxon>
    </lineage>
</organism>
<dbReference type="Gene3D" id="2.60.120.280">
    <property type="entry name" value="Regulatory protein AraC"/>
    <property type="match status" value="1"/>
</dbReference>
<sequence>MDNRTKYIEKVKEGFVGQKMIVLSPDRLLRIEENLFSKNLYPTAIGYYPHAAFHERQRSQGSEQYILLYCVGGKGWIKVSGKELEITANTYYILPKEEAHSYGSSQHDPWSIYWVHFTGPHADLLYARFLTTIKPVPSIPYNKLNVELFNSMFQLLENDLNTRELELLYIKLIQFLGIFVYSEEAILHKESDPVTESIDFMKQNISKSLSVAQLAGQVNYSVSRYSELFKAKTGYSPVQYFLQLKIQASCQYLYFTKMSINDICKKIGFEDQFYFSRTFKKQMNIAPLRYRKKYWL</sequence>
<reference evidence="5 6" key="1">
    <citation type="submission" date="2018-04" db="EMBL/GenBank/DDBJ databases">
        <title>Genomic Encyclopedia of Archaeal and Bacterial Type Strains, Phase II (KMG-II): from individual species to whole genera.</title>
        <authorList>
            <person name="Goeker M."/>
        </authorList>
    </citation>
    <scope>NUCLEOTIDE SEQUENCE [LARGE SCALE GENOMIC DNA]</scope>
    <source>
        <strain evidence="5 6">DSM 26809</strain>
    </source>
</reference>
<dbReference type="AlphaFoldDB" id="A0A2T5J9A2"/>
<dbReference type="PROSITE" id="PS01124">
    <property type="entry name" value="HTH_ARAC_FAMILY_2"/>
    <property type="match status" value="1"/>
</dbReference>
<evidence type="ECO:0000256" key="2">
    <source>
        <dbReference type="ARBA" id="ARBA00023125"/>
    </source>
</evidence>
<dbReference type="GO" id="GO:0043565">
    <property type="term" value="F:sequence-specific DNA binding"/>
    <property type="evidence" value="ECO:0007669"/>
    <property type="project" value="InterPro"/>
</dbReference>
<dbReference type="InterPro" id="IPR003313">
    <property type="entry name" value="AraC-bd"/>
</dbReference>
<dbReference type="Proteomes" id="UP000244168">
    <property type="component" value="Unassembled WGS sequence"/>
</dbReference>
<dbReference type="SUPFAM" id="SSF51215">
    <property type="entry name" value="Regulatory protein AraC"/>
    <property type="match status" value="1"/>
</dbReference>
<evidence type="ECO:0000256" key="3">
    <source>
        <dbReference type="ARBA" id="ARBA00023163"/>
    </source>
</evidence>
<dbReference type="SMART" id="SM00342">
    <property type="entry name" value="HTH_ARAC"/>
    <property type="match status" value="1"/>
</dbReference>
<keyword evidence="3" id="KW-0804">Transcription</keyword>
<keyword evidence="6" id="KW-1185">Reference proteome</keyword>
<name>A0A2T5J9A2_9SPHI</name>
<comment type="caution">
    <text evidence="5">The sequence shown here is derived from an EMBL/GenBank/DDBJ whole genome shotgun (WGS) entry which is preliminary data.</text>
</comment>